<dbReference type="PANTHER" id="PTHR42815:SF2">
    <property type="entry name" value="FAD-BINDING, PUTATIVE (AFU_ORTHOLOGUE AFUA_6G07600)-RELATED"/>
    <property type="match status" value="1"/>
</dbReference>
<dbReference type="PROSITE" id="PS51384">
    <property type="entry name" value="FAD_FR"/>
    <property type="match status" value="1"/>
</dbReference>
<organism evidence="2 3">
    <name type="scientific">Sphaceloma murrayae</name>
    <dbReference type="NCBI Taxonomy" id="2082308"/>
    <lineage>
        <taxon>Eukaryota</taxon>
        <taxon>Fungi</taxon>
        <taxon>Dikarya</taxon>
        <taxon>Ascomycota</taxon>
        <taxon>Pezizomycotina</taxon>
        <taxon>Dothideomycetes</taxon>
        <taxon>Dothideomycetidae</taxon>
        <taxon>Myriangiales</taxon>
        <taxon>Elsinoaceae</taxon>
        <taxon>Sphaceloma</taxon>
    </lineage>
</organism>
<dbReference type="Gene3D" id="2.40.30.10">
    <property type="entry name" value="Translation factors"/>
    <property type="match status" value="1"/>
</dbReference>
<evidence type="ECO:0000313" key="3">
    <source>
        <dbReference type="Proteomes" id="UP000243797"/>
    </source>
</evidence>
<dbReference type="InterPro" id="IPR017938">
    <property type="entry name" value="Riboflavin_synthase-like_b-brl"/>
</dbReference>
<reference evidence="2 3" key="1">
    <citation type="submission" date="2017-06" db="EMBL/GenBank/DDBJ databases">
        <title>Draft genome sequence of a variant of Elsinoe murrayae.</title>
        <authorList>
            <person name="Cheng Q."/>
        </authorList>
    </citation>
    <scope>NUCLEOTIDE SEQUENCE [LARGE SCALE GENOMIC DNA]</scope>
    <source>
        <strain evidence="2 3">CQ-2017a</strain>
    </source>
</reference>
<dbReference type="PANTHER" id="PTHR42815">
    <property type="entry name" value="FAD-BINDING, PUTATIVE (AFU_ORTHOLOGUE AFUA_6G07600)-RELATED"/>
    <property type="match status" value="1"/>
</dbReference>
<sequence length="617" mass="67273">MAFFQARDWHQGEVEMHRRLRVPEQDNPAAPMLTPQAAALLPRAPLLAIGTLDDKGRPWTTVWGGDTGLAQSLGNSTIGIRTPVAATLDPVIELLIGNAADGEVVKEEAQARLVSGLTIDLLTRKRVKIAGSMVAGALNRIKTSDEVAQVGTDEGEAVLQLVVRINESLGNCPKYINKKEITSSSPRPRLVSDTIPLPLKALDLLQTSDLFFLSTTHSGYDMDTNHRGGPPGFVRVLENDDKTILVYPEYSGNRLYQSLGNMITNPQVGICFPDFATGNCLFVSGSTEILVGKDAASLITRSNLAVKITVEAARFVEGVLPFRGTSGESSPYNPTVRYLATEKSITTKETASGNQAILLEQTPLTPTISRFRFSLSNTATYTAGQYVTLDVSEHLDIGYSHMRDDDPRSLNDDFVRTFTVSSPPGNPPRPSRKLKDDEFEITIRKVGIVTDLLFKHGLATGRPRPKLEVGVKGFGGSFSVAQDDQRQKIGYVAAGVGITPLLPSLSSIDLGRLRLLWTVRAADVGLVADTISLHPELAKGLIFFVTGDVSTDDVIKTQIETLVGQGVTVEYRRMEEGDVAGLLESTSRWYVCTGLVQRNVVLKWLEGREVVYEDYNF</sequence>
<evidence type="ECO:0000313" key="2">
    <source>
        <dbReference type="EMBL" id="PNS21714.1"/>
    </source>
</evidence>
<proteinExistence type="predicted"/>
<dbReference type="EMBL" id="NKHZ01000010">
    <property type="protein sequence ID" value="PNS21714.1"/>
    <property type="molecule type" value="Genomic_DNA"/>
</dbReference>
<dbReference type="InParanoid" id="A0A2K1R341"/>
<dbReference type="InterPro" id="IPR012349">
    <property type="entry name" value="Split_barrel_FMN-bd"/>
</dbReference>
<protein>
    <recommendedName>
        <fullName evidence="1">FAD-binding FR-type domain-containing protein</fullName>
    </recommendedName>
</protein>
<dbReference type="Proteomes" id="UP000243797">
    <property type="component" value="Unassembled WGS sequence"/>
</dbReference>
<dbReference type="SUPFAM" id="SSF63380">
    <property type="entry name" value="Riboflavin synthase domain-like"/>
    <property type="match status" value="1"/>
</dbReference>
<dbReference type="STRING" id="2082308.A0A2K1R341"/>
<dbReference type="GO" id="GO:0016491">
    <property type="term" value="F:oxidoreductase activity"/>
    <property type="evidence" value="ECO:0007669"/>
    <property type="project" value="InterPro"/>
</dbReference>
<dbReference type="InterPro" id="IPR017927">
    <property type="entry name" value="FAD-bd_FR_type"/>
</dbReference>
<dbReference type="Gene3D" id="2.30.110.10">
    <property type="entry name" value="Electron Transport, Fmn-binding Protein, Chain A"/>
    <property type="match status" value="1"/>
</dbReference>
<keyword evidence="3" id="KW-1185">Reference proteome</keyword>
<feature type="domain" description="FAD-binding FR-type" evidence="1">
    <location>
        <begin position="351"/>
        <end position="481"/>
    </location>
</feature>
<accession>A0A2K1R341</accession>
<dbReference type="SUPFAM" id="SSF50475">
    <property type="entry name" value="FMN-binding split barrel"/>
    <property type="match status" value="1"/>
</dbReference>
<dbReference type="AlphaFoldDB" id="A0A2K1R341"/>
<dbReference type="OrthoDB" id="436496at2759"/>
<evidence type="ECO:0000259" key="1">
    <source>
        <dbReference type="PROSITE" id="PS51384"/>
    </source>
</evidence>
<name>A0A2K1R341_9PEZI</name>
<gene>
    <name evidence="2" type="ORF">CAC42_1568</name>
</gene>
<comment type="caution">
    <text evidence="2">The sequence shown here is derived from an EMBL/GenBank/DDBJ whole genome shotgun (WGS) entry which is preliminary data.</text>
</comment>